<evidence type="ECO:0000256" key="1">
    <source>
        <dbReference type="SAM" id="Coils"/>
    </source>
</evidence>
<dbReference type="PANTHER" id="PTHR33096:SF1">
    <property type="entry name" value="CXC1-LIKE CYSTEINE CLUSTER ASSOCIATED WITH KDZ TRANSPOSASES DOMAIN-CONTAINING PROTEIN"/>
    <property type="match status" value="1"/>
</dbReference>
<accession>A0AA39QDM3</accession>
<evidence type="ECO:0000259" key="2">
    <source>
        <dbReference type="Pfam" id="PF18803"/>
    </source>
</evidence>
<sequence>MTEQTRNIGFTAATGFGYDEEKYLAQNAIHYHILESGAFAALSDVWLETIWQQHVLYWPPKDRSDDGLIAHRKRVQHALRWLYEALDPDAREEQLAYASTHEPKFYPPSLPESRHAALQPPVTRVQRIDVIEPPTPKDIAKSMAVKAAKIAVRQNAISVPRTHLPQQLVAVRFRPPMAVLRTPKPKVKRCRVGWNSHSIELYADTTDIPPPHRRHHHHSWTFTNPSTAGSSVKHGFVRLPISPKKRRTTVTGIFDDVPDLLAGSDDIEDDVAAHDVFHLDPEAYALAMAGDVEDIATAPRRRIYTYNPLTTFSSRVDEYVAESLRREGRGDAISQICCSAPGCEDADFHFRCVTCRDGRLFCQNCIISLHEACPTHVIQRWNGKYFDKVPLRELGMRYQVGHLAGEVCPHPRPAFGNHFIIIDTNGIHDVALDFCSCMRKRPFAMQLQGSWLFPATDSEPRTAVTTAALEQFQMLTFMGKISAYEYYHSLVRLTDNTGITAPSDNFDAFIRVVREWSFIRLLKRAGIGNDRGGWKAAKPGSCAVECLACPRPGINISERVDPDGPNAWLDTLYVGMDANFRLERFNVSSEDKDPGLSKGLAYFVDTETFRKHLKDFDKRIIQPPSSCSNHEAAKGDKRSTVRTRDLAASGVGGVVCTRHELKLPLCTVDLRVGETQVEMDFGYLTAVRRFAGVPRIVTSYDIACQWSINLEERINIYGDFMRPKIPRKVYLVPKFHLPGHIKDCQEKYCMSFHIHVGENDGEAPERSWAISNGVAASTREMGPGHRREKLDQHFGDFNWQKNVSQGDTLLRKIKDAVPKASDHEDQFERFTASLPQNDVVKWTQMVEDWEVDRTKPNPFARTVASKTEAAMRLQLAREDAQDELAGLDGDSLHTTSPKAMISQGIQLESSQRRISRLNNELGAHSTDLQRAQVLEKSNRLRRSIESWFVVQEVHMPTVRTLRLRDNQGNGPSFPAYSLPLYLPSSILPAHPCDKMIVRAESRLRIAQGYDLLHTLRSQLLSLSKAYKDGDTNVLTQKERLKCHKTTRDLNARITQAKQYYRDVRKRLTVLSTELGEWSWQAQLRVLEDSDVRRIADDEVGISEGNRSMSWIWYSSHLGNVPGGVEECLRIEWCKTRARAHRWREECKLLKVEMDRVKRTLEHEANLWLSRAKSAAEGAALINAGEGAGAYAKRQAAIRTLMRLSFEEKWRFVGQWLELGETGDASARDEDIEATD</sequence>
<dbReference type="Proteomes" id="UP001175228">
    <property type="component" value="Unassembled WGS sequence"/>
</dbReference>
<dbReference type="Pfam" id="PF18758">
    <property type="entry name" value="KDZ"/>
    <property type="match status" value="1"/>
</dbReference>
<keyword evidence="1" id="KW-0175">Coiled coil</keyword>
<dbReference type="InterPro" id="IPR040521">
    <property type="entry name" value="KDZ"/>
</dbReference>
<evidence type="ECO:0000313" key="4">
    <source>
        <dbReference type="Proteomes" id="UP001175228"/>
    </source>
</evidence>
<feature type="coiled-coil region" evidence="1">
    <location>
        <begin position="863"/>
        <end position="927"/>
    </location>
</feature>
<feature type="domain" description="CxC2-like cysteine cluster KDZ transposase-associated" evidence="2">
    <location>
        <begin position="391"/>
        <end position="498"/>
    </location>
</feature>
<dbReference type="EMBL" id="JAUEPU010000008">
    <property type="protein sequence ID" value="KAK0499956.1"/>
    <property type="molecule type" value="Genomic_DNA"/>
</dbReference>
<proteinExistence type="predicted"/>
<keyword evidence="4" id="KW-1185">Reference proteome</keyword>
<dbReference type="PANTHER" id="PTHR33096">
    <property type="entry name" value="CXC2 DOMAIN-CONTAINING PROTEIN"/>
    <property type="match status" value="1"/>
</dbReference>
<dbReference type="Pfam" id="PF18803">
    <property type="entry name" value="CxC2"/>
    <property type="match status" value="1"/>
</dbReference>
<dbReference type="InterPro" id="IPR041457">
    <property type="entry name" value="CxC2_KDZ-assoc"/>
</dbReference>
<evidence type="ECO:0000313" key="3">
    <source>
        <dbReference type="EMBL" id="KAK0499956.1"/>
    </source>
</evidence>
<dbReference type="AlphaFoldDB" id="A0AA39QDM3"/>
<comment type="caution">
    <text evidence="3">The sequence shown here is derived from an EMBL/GenBank/DDBJ whole genome shotgun (WGS) entry which is preliminary data.</text>
</comment>
<reference evidence="3" key="1">
    <citation type="submission" date="2023-06" db="EMBL/GenBank/DDBJ databases">
        <authorList>
            <consortium name="Lawrence Berkeley National Laboratory"/>
            <person name="Ahrendt S."/>
            <person name="Sahu N."/>
            <person name="Indic B."/>
            <person name="Wong-Bajracharya J."/>
            <person name="Merenyi Z."/>
            <person name="Ke H.-M."/>
            <person name="Monk M."/>
            <person name="Kocsube S."/>
            <person name="Drula E."/>
            <person name="Lipzen A."/>
            <person name="Balint B."/>
            <person name="Henrissat B."/>
            <person name="Andreopoulos B."/>
            <person name="Martin F.M."/>
            <person name="Harder C.B."/>
            <person name="Rigling D."/>
            <person name="Ford K.L."/>
            <person name="Foster G.D."/>
            <person name="Pangilinan J."/>
            <person name="Papanicolaou A."/>
            <person name="Barry K."/>
            <person name="LaButti K."/>
            <person name="Viragh M."/>
            <person name="Koriabine M."/>
            <person name="Yan M."/>
            <person name="Riley R."/>
            <person name="Champramary S."/>
            <person name="Plett K.L."/>
            <person name="Tsai I.J."/>
            <person name="Slot J."/>
            <person name="Sipos G."/>
            <person name="Plett J."/>
            <person name="Nagy L.G."/>
            <person name="Grigoriev I.V."/>
        </authorList>
    </citation>
    <scope>NUCLEOTIDE SEQUENCE</scope>
    <source>
        <strain evidence="3">HWK02</strain>
    </source>
</reference>
<protein>
    <recommendedName>
        <fullName evidence="2">CxC2-like cysteine cluster KDZ transposase-associated domain-containing protein</fullName>
    </recommendedName>
</protein>
<organism evidence="3 4">
    <name type="scientific">Armillaria luteobubalina</name>
    <dbReference type="NCBI Taxonomy" id="153913"/>
    <lineage>
        <taxon>Eukaryota</taxon>
        <taxon>Fungi</taxon>
        <taxon>Dikarya</taxon>
        <taxon>Basidiomycota</taxon>
        <taxon>Agaricomycotina</taxon>
        <taxon>Agaricomycetes</taxon>
        <taxon>Agaricomycetidae</taxon>
        <taxon>Agaricales</taxon>
        <taxon>Marasmiineae</taxon>
        <taxon>Physalacriaceae</taxon>
        <taxon>Armillaria</taxon>
    </lineage>
</organism>
<gene>
    <name evidence="3" type="ORF">EDD18DRAFT_1437285</name>
</gene>
<name>A0AA39QDM3_9AGAR</name>